<protein>
    <submittedName>
        <fullName evidence="3">Polysaccharide deacetylase family protein</fullName>
    </submittedName>
</protein>
<keyword evidence="1" id="KW-0732">Signal</keyword>
<reference evidence="4" key="1">
    <citation type="submission" date="2018-12" db="EMBL/GenBank/DDBJ databases">
        <title>Dusodibacter welbiota gen. nov., sp. nov., isolated from human faeces and emended description of the Oscillibacter genus.</title>
        <authorList>
            <person name="Le Roy T."/>
            <person name="Van der Smissen P."/>
            <person name="Delzenne N."/>
            <person name="Muccioli G."/>
            <person name="Collet J.F."/>
            <person name="Cani P.D."/>
        </authorList>
    </citation>
    <scope>NUCLEOTIDE SEQUENCE [LARGE SCALE GENOMIC DNA]</scope>
    <source>
        <strain evidence="4">J115</strain>
    </source>
</reference>
<dbReference type="InterPro" id="IPR002509">
    <property type="entry name" value="NODB_dom"/>
</dbReference>
<feature type="signal peptide" evidence="1">
    <location>
        <begin position="1"/>
        <end position="26"/>
    </location>
</feature>
<feature type="chain" id="PRO_5021030013" evidence="1">
    <location>
        <begin position="27"/>
        <end position="375"/>
    </location>
</feature>
<dbReference type="GO" id="GO:0016810">
    <property type="term" value="F:hydrolase activity, acting on carbon-nitrogen (but not peptide) bonds"/>
    <property type="evidence" value="ECO:0007669"/>
    <property type="project" value="InterPro"/>
</dbReference>
<accession>A0A4D7AW39</accession>
<dbReference type="InterPro" id="IPR011330">
    <property type="entry name" value="Glyco_hydro/deAcase_b/a-brl"/>
</dbReference>
<dbReference type="Proteomes" id="UP000298642">
    <property type="component" value="Chromosome"/>
</dbReference>
<dbReference type="SUPFAM" id="SSF88713">
    <property type="entry name" value="Glycoside hydrolase/deacetylase"/>
    <property type="match status" value="1"/>
</dbReference>
<dbReference type="Pfam" id="PF01522">
    <property type="entry name" value="Polysacc_deac_1"/>
    <property type="match status" value="1"/>
</dbReference>
<evidence type="ECO:0000313" key="3">
    <source>
        <dbReference type="EMBL" id="QCI59960.1"/>
    </source>
</evidence>
<name>A0A4D7AW39_9FIRM</name>
<proteinExistence type="predicted"/>
<gene>
    <name evidence="3" type="ORF">EIO64_12625</name>
</gene>
<dbReference type="KEGG" id="obj:EIO64_12625"/>
<dbReference type="AlphaFoldDB" id="A0A4D7AW39"/>
<feature type="domain" description="NodB homology" evidence="2">
    <location>
        <begin position="198"/>
        <end position="255"/>
    </location>
</feature>
<dbReference type="EMBL" id="CP034413">
    <property type="protein sequence ID" value="QCI59960.1"/>
    <property type="molecule type" value="Genomic_DNA"/>
</dbReference>
<organism evidence="3 4">
    <name type="scientific">Dysosmobacter welbionis</name>
    <dbReference type="NCBI Taxonomy" id="2093857"/>
    <lineage>
        <taxon>Bacteria</taxon>
        <taxon>Bacillati</taxon>
        <taxon>Bacillota</taxon>
        <taxon>Clostridia</taxon>
        <taxon>Eubacteriales</taxon>
        <taxon>Oscillospiraceae</taxon>
        <taxon>Dysosmobacter</taxon>
    </lineage>
</organism>
<evidence type="ECO:0000256" key="1">
    <source>
        <dbReference type="SAM" id="SignalP"/>
    </source>
</evidence>
<evidence type="ECO:0000259" key="2">
    <source>
        <dbReference type="Pfam" id="PF01522"/>
    </source>
</evidence>
<keyword evidence="4" id="KW-1185">Reference proteome</keyword>
<evidence type="ECO:0000313" key="4">
    <source>
        <dbReference type="Proteomes" id="UP000298642"/>
    </source>
</evidence>
<sequence>MMRRKLAALLLCLLLVFQLSPVPSGAAETVYFTAVNKNVLTLSDDTMPFWSGGYLYVPSTIFTGVGRDLGVSYYPNIARQTVLLYVDKTVYSSLVFDLNKDYAIDNEGNLYFQKPIQRGGVIFLPISLIARCFGLLYSTVEVDRGYLVWVRNPDMDMEERYFADAAKSRMDYEYNQYLRNQSAEEDIAPEETEPSTVTGQRIYLCVEAADPKRVKSLLDILDRYDAHAAFYCTEAFLREGGDLLRRMTATGQAIGLAVDAAADRPVTEQLETGNRLLSQAASVKTRLAWIENAGEESVSAAEAAGFCPLDPDLDRAAYPLSSTGAADTLLQRVTSRGGEVTVWLGDSANAAGLGTFLSAAEAADDRCLAMTETVS</sequence>
<dbReference type="RefSeq" id="WP_119310545.1">
    <property type="nucleotide sequence ID" value="NZ_CP034413.3"/>
</dbReference>
<dbReference type="GO" id="GO:0005975">
    <property type="term" value="P:carbohydrate metabolic process"/>
    <property type="evidence" value="ECO:0007669"/>
    <property type="project" value="InterPro"/>
</dbReference>